<dbReference type="AlphaFoldDB" id="A0A194UQK0"/>
<evidence type="ECO:0000313" key="3">
    <source>
        <dbReference type="Proteomes" id="UP000078576"/>
    </source>
</evidence>
<feature type="compositionally biased region" description="Acidic residues" evidence="1">
    <location>
        <begin position="273"/>
        <end position="282"/>
    </location>
</feature>
<feature type="region of interest" description="Disordered" evidence="1">
    <location>
        <begin position="478"/>
        <end position="518"/>
    </location>
</feature>
<name>A0A194UQK0_CYTMA</name>
<feature type="region of interest" description="Disordered" evidence="1">
    <location>
        <begin position="403"/>
        <end position="425"/>
    </location>
</feature>
<dbReference type="Proteomes" id="UP000078576">
    <property type="component" value="Unassembled WGS sequence"/>
</dbReference>
<proteinExistence type="predicted"/>
<accession>A0A194UQK0</accession>
<feature type="region of interest" description="Disordered" evidence="1">
    <location>
        <begin position="269"/>
        <end position="288"/>
    </location>
</feature>
<gene>
    <name evidence="2" type="ORF">VP1G_01458</name>
</gene>
<evidence type="ECO:0000256" key="1">
    <source>
        <dbReference type="SAM" id="MobiDB-lite"/>
    </source>
</evidence>
<evidence type="ECO:0000313" key="2">
    <source>
        <dbReference type="EMBL" id="KUI53967.1"/>
    </source>
</evidence>
<protein>
    <submittedName>
        <fullName evidence="2">Uncharacterized protein</fullName>
    </submittedName>
</protein>
<feature type="region of interest" description="Disordered" evidence="1">
    <location>
        <begin position="324"/>
        <end position="348"/>
    </location>
</feature>
<feature type="compositionally biased region" description="Polar residues" evidence="1">
    <location>
        <begin position="499"/>
        <end position="510"/>
    </location>
</feature>
<sequence>MSISSLRHQLLKRKLVPVKEYGGNLETVQTVQKALEPHIRPREETEHIRRVLALHLRSSHENGSPNGLLALAEPDCTIKSTSDVRGLQREYLKALHANVKAQKEYQTVSQKHQQTTKEDEVARPNSLNDADRLEEHVTSIKLKRKQERLQIIEKYLEILSQKPAASPEFLQPKEIFKDAPRLPEVPKTVVSGFAVDKDSTKTSLKALVDRLEKAVLRAKLLLRKEEQLVEEVKSRSTASPEKVSDGAKLAALSTTRNELISWMEMELGKASEGDDPQPDEGDVGGRGCKVDKVHMDEQLAQIKEKYSSYVAARKELVQLVGQAPQPTIEPPQGNNDIARPETETPTPSSHLITPYIESLLSLAQEQKASIAQKSHLNNFLSKQTEETVRALDHLVEESQLLPAHPLPGASRRGHGFGGEQTGKGSHDIADRVQPWVSAADLAKLATLEDVAEKIEGGQVALEGSTKYLAEIDQLLGRDADQGDGSADEDTTVDDIWLAGSQTPRKGSTAGTRARSKSNVVKEKKNIWSTLEGSLGLINAEDSPRK</sequence>
<dbReference type="EMBL" id="KN714671">
    <property type="protein sequence ID" value="KUI53967.1"/>
    <property type="molecule type" value="Genomic_DNA"/>
</dbReference>
<organism evidence="2 3">
    <name type="scientific">Cytospora mali</name>
    <name type="common">Apple Valsa canker fungus</name>
    <name type="synonym">Valsa mali</name>
    <dbReference type="NCBI Taxonomy" id="578113"/>
    <lineage>
        <taxon>Eukaryota</taxon>
        <taxon>Fungi</taxon>
        <taxon>Dikarya</taxon>
        <taxon>Ascomycota</taxon>
        <taxon>Pezizomycotina</taxon>
        <taxon>Sordariomycetes</taxon>
        <taxon>Sordariomycetidae</taxon>
        <taxon>Diaporthales</taxon>
        <taxon>Cytosporaceae</taxon>
        <taxon>Cytospora</taxon>
    </lineage>
</organism>
<keyword evidence="3" id="KW-1185">Reference proteome</keyword>
<dbReference type="OrthoDB" id="5402392at2759"/>
<reference evidence="3" key="1">
    <citation type="submission" date="2014-12" db="EMBL/GenBank/DDBJ databases">
        <title>Genome Sequence of Valsa Canker Pathogens Uncovers a Specific Adaption of Colonization on Woody Bark.</title>
        <authorList>
            <person name="Yin Z."/>
            <person name="Liu H."/>
            <person name="Gao X."/>
            <person name="Li Z."/>
            <person name="Song N."/>
            <person name="Ke X."/>
            <person name="Dai Q."/>
            <person name="Wu Y."/>
            <person name="Sun Y."/>
            <person name="Xu J.-R."/>
            <person name="Kang Z.K."/>
            <person name="Wang L."/>
            <person name="Huang L."/>
        </authorList>
    </citation>
    <scope>NUCLEOTIDE SEQUENCE [LARGE SCALE GENOMIC DNA]</scope>
    <source>
        <strain evidence="3">SXYL134</strain>
    </source>
</reference>